<organism evidence="3 4">
    <name type="scientific">Actinomadura nitritigenes</name>
    <dbReference type="NCBI Taxonomy" id="134602"/>
    <lineage>
        <taxon>Bacteria</taxon>
        <taxon>Bacillati</taxon>
        <taxon>Actinomycetota</taxon>
        <taxon>Actinomycetes</taxon>
        <taxon>Streptosporangiales</taxon>
        <taxon>Thermomonosporaceae</taxon>
        <taxon>Actinomadura</taxon>
    </lineage>
</organism>
<dbReference type="Pfam" id="PF07179">
    <property type="entry name" value="SseB"/>
    <property type="match status" value="1"/>
</dbReference>
<dbReference type="RefSeq" id="WP_208264652.1">
    <property type="nucleotide sequence ID" value="NZ_BAAAGM010000122.1"/>
</dbReference>
<dbReference type="Proteomes" id="UP000666915">
    <property type="component" value="Unassembled WGS sequence"/>
</dbReference>
<evidence type="ECO:0000256" key="1">
    <source>
        <dbReference type="SAM" id="MobiDB-lite"/>
    </source>
</evidence>
<accession>A0ABS3QQU4</accession>
<proteinExistence type="predicted"/>
<evidence type="ECO:0000259" key="2">
    <source>
        <dbReference type="Pfam" id="PF07179"/>
    </source>
</evidence>
<reference evidence="3 4" key="1">
    <citation type="submission" date="2021-03" db="EMBL/GenBank/DDBJ databases">
        <authorList>
            <person name="Kanchanasin P."/>
            <person name="Saeng-In P."/>
            <person name="Phongsopitanun W."/>
            <person name="Yuki M."/>
            <person name="Kudo T."/>
            <person name="Ohkuma M."/>
            <person name="Tanasupawat S."/>
        </authorList>
    </citation>
    <scope>NUCLEOTIDE SEQUENCE [LARGE SCALE GENOMIC DNA]</scope>
    <source>
        <strain evidence="3 4">L46</strain>
    </source>
</reference>
<feature type="domain" description="SseB protein N-terminal" evidence="2">
    <location>
        <begin position="64"/>
        <end position="137"/>
    </location>
</feature>
<comment type="caution">
    <text evidence="3">The sequence shown here is derived from an EMBL/GenBank/DDBJ whole genome shotgun (WGS) entry which is preliminary data.</text>
</comment>
<keyword evidence="4" id="KW-1185">Reference proteome</keyword>
<feature type="compositionally biased region" description="Polar residues" evidence="1">
    <location>
        <begin position="39"/>
        <end position="54"/>
    </location>
</feature>
<dbReference type="EMBL" id="JAGEOK010000002">
    <property type="protein sequence ID" value="MBO2436345.1"/>
    <property type="molecule type" value="Genomic_DNA"/>
</dbReference>
<evidence type="ECO:0000313" key="3">
    <source>
        <dbReference type="EMBL" id="MBO2436345.1"/>
    </source>
</evidence>
<sequence>MPSSKHPLRELLNESTPTAPSTYKEVAERLHLTDPAKAQQMSGQQTADTSQTDVRNAGHEEALEIFVPVAAAEDTTPGEQEVRYEVRQLPNGNPVLPIYTSESLLANSLGDEQSYARIEIIRLLKQIGGRVPLVVNPVLTGNPGQQTTPSHRKARNDRL</sequence>
<feature type="region of interest" description="Disordered" evidence="1">
    <location>
        <begin position="1"/>
        <end position="58"/>
    </location>
</feature>
<evidence type="ECO:0000313" key="4">
    <source>
        <dbReference type="Proteomes" id="UP000666915"/>
    </source>
</evidence>
<name>A0ABS3QQU4_9ACTN</name>
<feature type="compositionally biased region" description="Basic residues" evidence="1">
    <location>
        <begin position="150"/>
        <end position="159"/>
    </location>
</feature>
<dbReference type="InterPro" id="IPR009839">
    <property type="entry name" value="SseB_N"/>
</dbReference>
<feature type="compositionally biased region" description="Basic and acidic residues" evidence="1">
    <location>
        <begin position="25"/>
        <end position="34"/>
    </location>
</feature>
<gene>
    <name evidence="3" type="ORF">J4557_02325</name>
</gene>
<protein>
    <submittedName>
        <fullName evidence="3">SseB family protein</fullName>
    </submittedName>
</protein>
<feature type="region of interest" description="Disordered" evidence="1">
    <location>
        <begin position="139"/>
        <end position="159"/>
    </location>
</feature>